<sequence length="185" mass="20904">MAAQMEKMMVILGQMQNQMVAHQQKIVDLETGNFPLSTSNLPFSSRPLGPLPAEQGGYGLPNPPHTLPANNPTNIVISNDVFQLTRKEMLQILNQIQQGIANFTLQMGIKPNKSSPVIQATMDKHKGQIVSLLDLVMFCDNLKKELKIQDELFKQRLQKHHPPGINEAKLPEQISNSTNYPWWLW</sequence>
<evidence type="ECO:0000313" key="1">
    <source>
        <dbReference type="Proteomes" id="UP000887565"/>
    </source>
</evidence>
<dbReference type="Proteomes" id="UP000887565">
    <property type="component" value="Unplaced"/>
</dbReference>
<name>A0A915KZT6_ROMCU</name>
<accession>A0A915KZT6</accession>
<protein>
    <submittedName>
        <fullName evidence="2">Uncharacterized protein</fullName>
    </submittedName>
</protein>
<keyword evidence="1" id="KW-1185">Reference proteome</keyword>
<evidence type="ECO:0000313" key="2">
    <source>
        <dbReference type="WBParaSite" id="nRc.2.0.1.t43700-RA"/>
    </source>
</evidence>
<proteinExistence type="predicted"/>
<reference evidence="2" key="1">
    <citation type="submission" date="2022-11" db="UniProtKB">
        <authorList>
            <consortium name="WormBaseParasite"/>
        </authorList>
    </citation>
    <scope>IDENTIFICATION</scope>
</reference>
<dbReference type="WBParaSite" id="nRc.2.0.1.t43700-RA">
    <property type="protein sequence ID" value="nRc.2.0.1.t43700-RA"/>
    <property type="gene ID" value="nRc.2.0.1.g43700"/>
</dbReference>
<dbReference type="AlphaFoldDB" id="A0A915KZT6"/>
<organism evidence="1 2">
    <name type="scientific">Romanomermis culicivorax</name>
    <name type="common">Nematode worm</name>
    <dbReference type="NCBI Taxonomy" id="13658"/>
    <lineage>
        <taxon>Eukaryota</taxon>
        <taxon>Metazoa</taxon>
        <taxon>Ecdysozoa</taxon>
        <taxon>Nematoda</taxon>
        <taxon>Enoplea</taxon>
        <taxon>Dorylaimia</taxon>
        <taxon>Mermithida</taxon>
        <taxon>Mermithoidea</taxon>
        <taxon>Mermithidae</taxon>
        <taxon>Romanomermis</taxon>
    </lineage>
</organism>